<accession>A0ABR0M0U5</accession>
<dbReference type="EMBL" id="JAVRRA010008310">
    <property type="protein sequence ID" value="KAK5257064.1"/>
    <property type="molecule type" value="Genomic_DNA"/>
</dbReference>
<dbReference type="Gene3D" id="1.10.10.10">
    <property type="entry name" value="Winged helix-like DNA-binding domain superfamily/Winged helix DNA-binding domain"/>
    <property type="match status" value="1"/>
</dbReference>
<feature type="region of interest" description="Disordered" evidence="1">
    <location>
        <begin position="51"/>
        <end position="71"/>
    </location>
</feature>
<organism evidence="2 3">
    <name type="scientific">Cryomyces antarcticus</name>
    <dbReference type="NCBI Taxonomy" id="329879"/>
    <lineage>
        <taxon>Eukaryota</taxon>
        <taxon>Fungi</taxon>
        <taxon>Dikarya</taxon>
        <taxon>Ascomycota</taxon>
        <taxon>Pezizomycotina</taxon>
        <taxon>Dothideomycetes</taxon>
        <taxon>Dothideomycetes incertae sedis</taxon>
        <taxon>Cryomyces</taxon>
    </lineage>
</organism>
<feature type="compositionally biased region" description="Acidic residues" evidence="1">
    <location>
        <begin position="60"/>
        <end position="71"/>
    </location>
</feature>
<feature type="region of interest" description="Disordered" evidence="1">
    <location>
        <begin position="1"/>
        <end position="30"/>
    </location>
</feature>
<feature type="compositionally biased region" description="Polar residues" evidence="1">
    <location>
        <begin position="7"/>
        <end position="20"/>
    </location>
</feature>
<keyword evidence="3" id="KW-1185">Reference proteome</keyword>
<proteinExistence type="predicted"/>
<dbReference type="InterPro" id="IPR036388">
    <property type="entry name" value="WH-like_DNA-bd_sf"/>
</dbReference>
<dbReference type="Proteomes" id="UP001357485">
    <property type="component" value="Unassembled WGS sequence"/>
</dbReference>
<evidence type="ECO:0000256" key="1">
    <source>
        <dbReference type="SAM" id="MobiDB-lite"/>
    </source>
</evidence>
<evidence type="ECO:0000313" key="3">
    <source>
        <dbReference type="Proteomes" id="UP001357485"/>
    </source>
</evidence>
<protein>
    <submittedName>
        <fullName evidence="2">Alkyltransferase-like protein 1</fullName>
    </submittedName>
</protein>
<evidence type="ECO:0000313" key="2">
    <source>
        <dbReference type="EMBL" id="KAK5257064.1"/>
    </source>
</evidence>
<sequence length="71" mass="7432">MPKDASVQEQRGPSGATSQAAALRREGVEVGRGSLGEFTVDFATYGWFPEELPSQLGEEGGNDSDSEGVDA</sequence>
<name>A0ABR0M0U5_9PEZI</name>
<gene>
    <name evidence="2" type="primary">atl1</name>
    <name evidence="2" type="ORF">LTR16_001714</name>
</gene>
<comment type="caution">
    <text evidence="2">The sequence shown here is derived from an EMBL/GenBank/DDBJ whole genome shotgun (WGS) entry which is preliminary data.</text>
</comment>
<reference evidence="2 3" key="1">
    <citation type="submission" date="2023-08" db="EMBL/GenBank/DDBJ databases">
        <title>Black Yeasts Isolated from many extreme environments.</title>
        <authorList>
            <person name="Coleine C."/>
            <person name="Stajich J.E."/>
            <person name="Selbmann L."/>
        </authorList>
    </citation>
    <scope>NUCLEOTIDE SEQUENCE [LARGE SCALE GENOMIC DNA]</scope>
    <source>
        <strain evidence="2 3">CCFEE 536</strain>
    </source>
</reference>